<dbReference type="OrthoDB" id="5443147at2"/>
<dbReference type="EMBL" id="FORX01000016">
    <property type="protein sequence ID" value="SFK18855.1"/>
    <property type="molecule type" value="Genomic_DNA"/>
</dbReference>
<name>A0A1I3XH69_9BACT</name>
<keyword evidence="2" id="KW-1185">Reference proteome</keyword>
<proteinExistence type="predicted"/>
<gene>
    <name evidence="1" type="ORF">SAMN04488082_11674</name>
</gene>
<evidence type="ECO:0000313" key="2">
    <source>
        <dbReference type="Proteomes" id="UP000198635"/>
    </source>
</evidence>
<dbReference type="InterPro" id="IPR027597">
    <property type="entry name" value="HprK-rel_B"/>
</dbReference>
<evidence type="ECO:0000313" key="1">
    <source>
        <dbReference type="EMBL" id="SFK18855.1"/>
    </source>
</evidence>
<dbReference type="Gene3D" id="3.40.50.300">
    <property type="entry name" value="P-loop containing nucleotide triphosphate hydrolases"/>
    <property type="match status" value="1"/>
</dbReference>
<dbReference type="STRING" id="52560.SAMN04488082_11674"/>
<organism evidence="1 2">
    <name type="scientific">Desulfomicrobium apsheronum</name>
    <dbReference type="NCBI Taxonomy" id="52560"/>
    <lineage>
        <taxon>Bacteria</taxon>
        <taxon>Pseudomonadati</taxon>
        <taxon>Thermodesulfobacteriota</taxon>
        <taxon>Desulfovibrionia</taxon>
        <taxon>Desulfovibrionales</taxon>
        <taxon>Desulfomicrobiaceae</taxon>
        <taxon>Desulfomicrobium</taxon>
    </lineage>
</organism>
<dbReference type="Proteomes" id="UP000198635">
    <property type="component" value="Unassembled WGS sequence"/>
</dbReference>
<accession>A0A1I3XH69</accession>
<keyword evidence="1" id="KW-0808">Transferase</keyword>
<reference evidence="2" key="1">
    <citation type="submission" date="2016-10" db="EMBL/GenBank/DDBJ databases">
        <authorList>
            <person name="Varghese N."/>
            <person name="Submissions S."/>
        </authorList>
    </citation>
    <scope>NUCLEOTIDE SEQUENCE [LARGE SCALE GENOMIC DNA]</scope>
    <source>
        <strain evidence="2">DSM 5918</strain>
    </source>
</reference>
<dbReference type="GO" id="GO:0016301">
    <property type="term" value="F:kinase activity"/>
    <property type="evidence" value="ECO:0007669"/>
    <property type="project" value="UniProtKB-KW"/>
</dbReference>
<keyword evidence="1" id="KW-0418">Kinase</keyword>
<dbReference type="AlphaFoldDB" id="A0A1I3XH69"/>
<dbReference type="SUPFAM" id="SSF53795">
    <property type="entry name" value="PEP carboxykinase-like"/>
    <property type="match status" value="1"/>
</dbReference>
<dbReference type="RefSeq" id="WP_092377092.1">
    <property type="nucleotide sequence ID" value="NZ_FORX01000016.1"/>
</dbReference>
<dbReference type="InterPro" id="IPR027417">
    <property type="entry name" value="P-loop_NTPase"/>
</dbReference>
<sequence>MNNDNALRGLVHHLSAGVATPHQVCLSMGDCRFRVMTNSGNLAQELTRYFAPFLNLGSEADISITALQGEVPDLGLIFQVKEPDPGKTKIKEEWADIEGGRVIRKRLTGMHFLFGNGENLAVGDCEANPNQVVNFINNRFIERKLNDGCLLAHAAGVAVCETGMAMAGFSGMGKSTLALHLVSKGVTFVSNDRLMISPTSSAPVMFGVAKHPRINPGTALHNPDLTGIISPEDTARFQSLSPEELWSLEHKYDALIDQLFGPDRFILQCPMRYLVLLNWHRDGSPTRFEEIDINARHDLLEAFMKDTGLFFTAENGYAPTPDDYAKALAGCRVFEISGGVDFDQAADGCLRLLEKA</sequence>
<protein>
    <submittedName>
        <fullName evidence="1">HprK-related kinase B</fullName>
    </submittedName>
</protein>
<dbReference type="NCBIfam" id="TIGR04355">
    <property type="entry name" value="HprK_rel_B"/>
    <property type="match status" value="1"/>
</dbReference>